<proteinExistence type="predicted"/>
<evidence type="ECO:0000313" key="4">
    <source>
        <dbReference type="EMBL" id="SDO96338.1"/>
    </source>
</evidence>
<protein>
    <submittedName>
        <fullName evidence="4">Prepilin-type N-terminal cleavage/methylation domain-containing protein</fullName>
    </submittedName>
</protein>
<keyword evidence="2" id="KW-0178">Competence</keyword>
<dbReference type="EMBL" id="FNJU01000001">
    <property type="protein sequence ID" value="SDO96338.1"/>
    <property type="molecule type" value="Genomic_DNA"/>
</dbReference>
<dbReference type="RefSeq" id="WP_090848964.1">
    <property type="nucleotide sequence ID" value="NZ_FNJU01000001.1"/>
</dbReference>
<keyword evidence="3" id="KW-0812">Transmembrane</keyword>
<evidence type="ECO:0000256" key="2">
    <source>
        <dbReference type="ARBA" id="ARBA00023287"/>
    </source>
</evidence>
<dbReference type="OrthoDB" id="2874013at2"/>
<evidence type="ECO:0000256" key="1">
    <source>
        <dbReference type="ARBA" id="ARBA00004241"/>
    </source>
</evidence>
<comment type="subcellular location">
    <subcellularLocation>
        <location evidence="1">Cell surface</location>
    </subcellularLocation>
</comment>
<dbReference type="InterPro" id="IPR012902">
    <property type="entry name" value="N_methyl_site"/>
</dbReference>
<dbReference type="PROSITE" id="PS00409">
    <property type="entry name" value="PROKAR_NTER_METHYL"/>
    <property type="match status" value="1"/>
</dbReference>
<dbReference type="AlphaFoldDB" id="A0A1H0NUZ6"/>
<dbReference type="Pfam" id="PF07963">
    <property type="entry name" value="N_methyl"/>
    <property type="match status" value="1"/>
</dbReference>
<accession>A0A1H0NUZ6</accession>
<organism evidence="4 5">
    <name type="scientific">Litchfieldia salsa</name>
    <dbReference type="NCBI Taxonomy" id="930152"/>
    <lineage>
        <taxon>Bacteria</taxon>
        <taxon>Bacillati</taxon>
        <taxon>Bacillota</taxon>
        <taxon>Bacilli</taxon>
        <taxon>Bacillales</taxon>
        <taxon>Bacillaceae</taxon>
        <taxon>Litchfieldia</taxon>
    </lineage>
</organism>
<name>A0A1H0NUZ6_9BACI</name>
<gene>
    <name evidence="4" type="ORF">SAMN05216565_10125</name>
</gene>
<evidence type="ECO:0000256" key="3">
    <source>
        <dbReference type="SAM" id="Phobius"/>
    </source>
</evidence>
<dbReference type="GO" id="GO:0030420">
    <property type="term" value="P:establishment of competence for transformation"/>
    <property type="evidence" value="ECO:0007669"/>
    <property type="project" value="UniProtKB-KW"/>
</dbReference>
<sequence length="394" mass="43889">MHLKQEKGFTLIELLVSIVIITIILTVFMKFFTQVAIFANKNEEMLTASNDAREVLSLLQENHRMIDYLSHYNIIELETTTHKVLSVDSNPVTSTTTHYKYDNIQTVSGQKVLEDLLYPGSTSPGNVEDISLSFSNGSDDLIEVHVVIINQKDSSTLSETYGYIPKLASPSDNTFYLTDLPLTNDTGKLILGSLQGTTTTTDIIYKSTAHNEAFHMINLANYTGDYTLMRIKPLIDEFTINGSIRYPVLGNGGGYSILIDGNVTPSANTYSGNMLYFLPDSNTLCLKEVGDMTCDDSYVIANTNFSWTKDTEIEIVARNNYVVGQYIDPLQTTRAYDITLTQGSVVITETLNSTLPSGFDIYSKYIGLGLWNTSNEASKIDNKIIVFNTFNIFK</sequence>
<feature type="transmembrane region" description="Helical" evidence="3">
    <location>
        <begin position="12"/>
        <end position="32"/>
    </location>
</feature>
<evidence type="ECO:0000313" key="5">
    <source>
        <dbReference type="Proteomes" id="UP000199159"/>
    </source>
</evidence>
<reference evidence="5" key="1">
    <citation type="submission" date="2016-10" db="EMBL/GenBank/DDBJ databases">
        <authorList>
            <person name="Varghese N."/>
            <person name="Submissions S."/>
        </authorList>
    </citation>
    <scope>NUCLEOTIDE SEQUENCE [LARGE SCALE GENOMIC DNA]</scope>
    <source>
        <strain evidence="5">IBRC-M10078</strain>
    </source>
</reference>
<dbReference type="NCBIfam" id="TIGR02532">
    <property type="entry name" value="IV_pilin_GFxxxE"/>
    <property type="match status" value="1"/>
</dbReference>
<dbReference type="GO" id="GO:0009986">
    <property type="term" value="C:cell surface"/>
    <property type="evidence" value="ECO:0007669"/>
    <property type="project" value="UniProtKB-SubCell"/>
</dbReference>
<dbReference type="STRING" id="930152.SAMN05216565_10125"/>
<dbReference type="Proteomes" id="UP000199159">
    <property type="component" value="Unassembled WGS sequence"/>
</dbReference>
<keyword evidence="3" id="KW-0472">Membrane</keyword>
<keyword evidence="3" id="KW-1133">Transmembrane helix</keyword>
<keyword evidence="5" id="KW-1185">Reference proteome</keyword>